<gene>
    <name evidence="4" type="ORF">BRX40_16530</name>
    <name evidence="5" type="ORF">CA257_04480</name>
</gene>
<feature type="domain" description="YNCE-like beta-propeller" evidence="3">
    <location>
        <begin position="19"/>
        <end position="311"/>
    </location>
</feature>
<sequence length="317" mass="32961">MHRLILAAALLATAAVPAAARDLLLVGNKGEDSFGIYDLADGKQLAKLPTGSQPHEIAVMGDGTQAAVVNYGSTTIDIIDLDPLGKVATIELAPNKRPHGLLWMPKSERLIATTEGSNSVAIVEPDGKITSIATGQQGSHMVALLGEERAFVANIGSGTVSVLDLKANTKLRDLTIGGKPEGIAVASGKVFVGDLTAPRLSVFDAATYEKLGELTIDGNAIRVIASPDGKTVATSNVNKGTVTLVDAKTHSVLRSFPVSGDPAAAQVTLIWSSDGKRLYAAETMRNQIAEIDADTGKVLRRIDVGKNGDGLAVTRVP</sequence>
<protein>
    <submittedName>
        <fullName evidence="5">YncE family protein</fullName>
    </submittedName>
</protein>
<feature type="signal peptide" evidence="2">
    <location>
        <begin position="1"/>
        <end position="20"/>
    </location>
</feature>
<dbReference type="InterPro" id="IPR048433">
    <property type="entry name" value="YNCE-like_beta-prop"/>
</dbReference>
<evidence type="ECO:0000256" key="1">
    <source>
        <dbReference type="ARBA" id="ARBA00022729"/>
    </source>
</evidence>
<dbReference type="PANTHER" id="PTHR47197:SF3">
    <property type="entry name" value="DIHYDRO-HEME D1 DEHYDROGENASE"/>
    <property type="match status" value="1"/>
</dbReference>
<feature type="chain" id="PRO_5041797941" evidence="2">
    <location>
        <begin position="21"/>
        <end position="317"/>
    </location>
</feature>
<accession>A0A1L6JD25</accession>
<reference evidence="5 7" key="3">
    <citation type="submission" date="2018-07" db="EMBL/GenBank/DDBJ databases">
        <title>Genomic and Epidemiologic Investigation of an Indolent Hospital Outbreak.</title>
        <authorList>
            <person name="Johnson R.C."/>
            <person name="Deming C."/>
            <person name="Conlan S."/>
            <person name="Zellmer C.J."/>
            <person name="Michelin A.V."/>
            <person name="Lee-Lin S."/>
            <person name="Thomas P.J."/>
            <person name="Park M."/>
            <person name="Weingarten R.A."/>
            <person name="Less J."/>
            <person name="Dekker J.P."/>
            <person name="Frank K.M."/>
            <person name="Musser K.A."/>
            <person name="Mcquiston J.R."/>
            <person name="Henderson D.K."/>
            <person name="Lau A.F."/>
            <person name="Palmore T.N."/>
            <person name="Segre J.A."/>
        </authorList>
    </citation>
    <scope>NUCLEOTIDE SEQUENCE [LARGE SCALE GENOMIC DNA]</scope>
    <source>
        <strain evidence="5 7">SK-NIH.Env10_0317</strain>
    </source>
</reference>
<reference evidence="4" key="1">
    <citation type="submission" date="2016-12" db="EMBL/GenBank/DDBJ databases">
        <title>Whole genome sequencing of Sphingomonas koreensis.</title>
        <authorList>
            <person name="Conlan S."/>
            <person name="Thomas P.J."/>
            <person name="Mullikin J."/>
            <person name="Palmore T.N."/>
            <person name="Frank K.M."/>
            <person name="Segre J.A."/>
        </authorList>
    </citation>
    <scope>NUCLEOTIDE SEQUENCE</scope>
    <source>
        <strain evidence="4">ABOJV</strain>
    </source>
</reference>
<dbReference type="Pfam" id="PF21783">
    <property type="entry name" value="YNCE"/>
    <property type="match status" value="1"/>
</dbReference>
<evidence type="ECO:0000259" key="3">
    <source>
        <dbReference type="Pfam" id="PF21783"/>
    </source>
</evidence>
<dbReference type="EMBL" id="QQWO01000003">
    <property type="protein sequence ID" value="RSV06179.1"/>
    <property type="molecule type" value="Genomic_DNA"/>
</dbReference>
<dbReference type="Proteomes" id="UP000185161">
    <property type="component" value="Chromosome"/>
</dbReference>
<dbReference type="Gene3D" id="2.130.10.10">
    <property type="entry name" value="YVTN repeat-like/Quinoprotein amine dehydrogenase"/>
    <property type="match status" value="2"/>
</dbReference>
<dbReference type="STRING" id="93064.BRX40_16530"/>
<keyword evidence="1 2" id="KW-0732">Signal</keyword>
<proteinExistence type="predicted"/>
<dbReference type="Proteomes" id="UP000286681">
    <property type="component" value="Unassembled WGS sequence"/>
</dbReference>
<dbReference type="RefSeq" id="WP_075152343.1">
    <property type="nucleotide sequence ID" value="NZ_CP018820.1"/>
</dbReference>
<organism evidence="4 6">
    <name type="scientific">Sphingomonas koreensis</name>
    <dbReference type="NCBI Taxonomy" id="93064"/>
    <lineage>
        <taxon>Bacteria</taxon>
        <taxon>Pseudomonadati</taxon>
        <taxon>Pseudomonadota</taxon>
        <taxon>Alphaproteobacteria</taxon>
        <taxon>Sphingomonadales</taxon>
        <taxon>Sphingomonadaceae</taxon>
        <taxon>Sphingomonas</taxon>
    </lineage>
</organism>
<dbReference type="PANTHER" id="PTHR47197">
    <property type="entry name" value="PROTEIN NIRF"/>
    <property type="match status" value="1"/>
</dbReference>
<evidence type="ECO:0000313" key="7">
    <source>
        <dbReference type="Proteomes" id="UP000286681"/>
    </source>
</evidence>
<dbReference type="InterPro" id="IPR015943">
    <property type="entry name" value="WD40/YVTN_repeat-like_dom_sf"/>
</dbReference>
<evidence type="ECO:0000313" key="6">
    <source>
        <dbReference type="Proteomes" id="UP000185161"/>
    </source>
</evidence>
<evidence type="ECO:0000313" key="4">
    <source>
        <dbReference type="EMBL" id="APR53808.1"/>
    </source>
</evidence>
<dbReference type="OrthoDB" id="145213at2"/>
<dbReference type="InterPro" id="IPR051200">
    <property type="entry name" value="Host-pathogen_enzymatic-act"/>
</dbReference>
<evidence type="ECO:0000313" key="5">
    <source>
        <dbReference type="EMBL" id="RSV06179.1"/>
    </source>
</evidence>
<dbReference type="SUPFAM" id="SSF50969">
    <property type="entry name" value="YVTN repeat-like/Quinoprotein amine dehydrogenase"/>
    <property type="match status" value="1"/>
</dbReference>
<name>A0A1L6JD25_9SPHN</name>
<dbReference type="EMBL" id="CP018820">
    <property type="protein sequence ID" value="APR53808.1"/>
    <property type="molecule type" value="Genomic_DNA"/>
</dbReference>
<dbReference type="AlphaFoldDB" id="A0A1L6JD25"/>
<dbReference type="KEGG" id="skr:BRX40_16530"/>
<keyword evidence="6" id="KW-1185">Reference proteome</keyword>
<dbReference type="InterPro" id="IPR011044">
    <property type="entry name" value="Quino_amine_DH_bsu"/>
</dbReference>
<dbReference type="GeneID" id="44134168"/>
<evidence type="ECO:0000256" key="2">
    <source>
        <dbReference type="SAM" id="SignalP"/>
    </source>
</evidence>
<reference evidence="6" key="2">
    <citation type="submission" date="2016-12" db="EMBL/GenBank/DDBJ databases">
        <title>Whole genome sequencing of Sphingomonas sp. ABOJV.</title>
        <authorList>
            <person name="Conlan S."/>
            <person name="Thomas P.J."/>
            <person name="Mullikin J."/>
            <person name="Palmore T.N."/>
            <person name="Frank K.M."/>
            <person name="Segre J.A."/>
        </authorList>
    </citation>
    <scope>NUCLEOTIDE SEQUENCE [LARGE SCALE GENOMIC DNA]</scope>
    <source>
        <strain evidence="6">ABOJV</strain>
    </source>
</reference>